<sequence>MAQSSSNEIKRAGSNDLEDERGVDVAQIQAQLRMSVPERVRTMVAVANAQIAMREAAKNQSVVD</sequence>
<organism evidence="2">
    <name type="scientific">freshwater metagenome</name>
    <dbReference type="NCBI Taxonomy" id="449393"/>
    <lineage>
        <taxon>unclassified sequences</taxon>
        <taxon>metagenomes</taxon>
        <taxon>ecological metagenomes</taxon>
    </lineage>
</organism>
<dbReference type="EMBL" id="CAEZVV010000148">
    <property type="protein sequence ID" value="CAB4656872.1"/>
    <property type="molecule type" value="Genomic_DNA"/>
</dbReference>
<evidence type="ECO:0000256" key="1">
    <source>
        <dbReference type="SAM" id="MobiDB-lite"/>
    </source>
</evidence>
<evidence type="ECO:0000313" key="2">
    <source>
        <dbReference type="EMBL" id="CAB4562911.1"/>
    </source>
</evidence>
<protein>
    <submittedName>
        <fullName evidence="2">Unannotated protein</fullName>
    </submittedName>
</protein>
<evidence type="ECO:0000313" key="3">
    <source>
        <dbReference type="EMBL" id="CAB4581781.1"/>
    </source>
</evidence>
<evidence type="ECO:0000313" key="4">
    <source>
        <dbReference type="EMBL" id="CAB4656872.1"/>
    </source>
</evidence>
<dbReference type="AlphaFoldDB" id="A0A6J6DFW0"/>
<name>A0A6J6DFW0_9ZZZZ</name>
<dbReference type="EMBL" id="CAEZTG010000248">
    <property type="protein sequence ID" value="CAB4581781.1"/>
    <property type="molecule type" value="Genomic_DNA"/>
</dbReference>
<proteinExistence type="predicted"/>
<gene>
    <name evidence="3" type="ORF">UFOPK1603_01838</name>
    <name evidence="2" type="ORF">UFOPK1711_00037</name>
    <name evidence="4" type="ORF">UFOPK2143_01595</name>
</gene>
<dbReference type="EMBL" id="CAEZTR010000001">
    <property type="protein sequence ID" value="CAB4562911.1"/>
    <property type="molecule type" value="Genomic_DNA"/>
</dbReference>
<feature type="region of interest" description="Disordered" evidence="1">
    <location>
        <begin position="1"/>
        <end position="21"/>
    </location>
</feature>
<reference evidence="2" key="1">
    <citation type="submission" date="2020-05" db="EMBL/GenBank/DDBJ databases">
        <authorList>
            <person name="Chiriac C."/>
            <person name="Salcher M."/>
            <person name="Ghai R."/>
            <person name="Kavagutti S V."/>
        </authorList>
    </citation>
    <scope>NUCLEOTIDE SEQUENCE</scope>
</reference>
<accession>A0A6J6DFW0</accession>